<evidence type="ECO:0000256" key="1">
    <source>
        <dbReference type="SAM" id="MobiDB-lite"/>
    </source>
</evidence>
<gene>
    <name evidence="2" type="ORF">JCEELMIN_00173</name>
</gene>
<keyword evidence="3" id="KW-1185">Reference proteome</keyword>
<protein>
    <submittedName>
        <fullName evidence="2">Uncharacterized protein</fullName>
    </submittedName>
</protein>
<sequence>MRTLRGGSPKSRSHNTYQLNVIRDGQKKKGGDGGGGEWGFRVIMVIIMTLVFLQSCQ</sequence>
<dbReference type="EMBL" id="LR881113">
    <property type="protein sequence ID" value="CAD5240213.1"/>
    <property type="molecule type" value="Genomic_DNA"/>
</dbReference>
<name>A0A7R8MLW8_9CAUD</name>
<organism evidence="2 3">
    <name type="scientific">Klebsiella phage vB_KppS-Totoro</name>
    <dbReference type="NCBI Taxonomy" id="2762825"/>
    <lineage>
        <taxon>Viruses</taxon>
        <taxon>Duplodnaviria</taxon>
        <taxon>Heunggongvirae</taxon>
        <taxon>Uroviricota</taxon>
        <taxon>Caudoviricetes</taxon>
        <taxon>Demerecviridae</taxon>
        <taxon>Sugarlandvirus</taxon>
        <taxon>Sugarlandvirus totoro</taxon>
    </lineage>
</organism>
<accession>A0A7R8MLW8</accession>
<evidence type="ECO:0000313" key="2">
    <source>
        <dbReference type="EMBL" id="CAD5240213.1"/>
    </source>
</evidence>
<proteinExistence type="predicted"/>
<dbReference type="Proteomes" id="UP000596312">
    <property type="component" value="Chromosome"/>
</dbReference>
<feature type="region of interest" description="Disordered" evidence="1">
    <location>
        <begin position="1"/>
        <end position="33"/>
    </location>
</feature>
<evidence type="ECO:0000313" key="3">
    <source>
        <dbReference type="Proteomes" id="UP000596312"/>
    </source>
</evidence>
<reference evidence="2 3" key="1">
    <citation type="submission" date="2020-09" db="EMBL/GenBank/DDBJ databases">
        <authorList>
            <person name="Jameson E."/>
        </authorList>
    </citation>
    <scope>NUCLEOTIDE SEQUENCE [LARGE SCALE GENOMIC DNA]</scope>
</reference>